<feature type="region of interest" description="Disordered" evidence="6">
    <location>
        <begin position="297"/>
        <end position="340"/>
    </location>
</feature>
<accession>A0AAU2JLN5</accession>
<dbReference type="SUPFAM" id="SSF56112">
    <property type="entry name" value="Protein kinase-like (PK-like)"/>
    <property type="match status" value="1"/>
</dbReference>
<evidence type="ECO:0000256" key="7">
    <source>
        <dbReference type="SAM" id="Phobius"/>
    </source>
</evidence>
<evidence type="ECO:0000259" key="8">
    <source>
        <dbReference type="PROSITE" id="PS50011"/>
    </source>
</evidence>
<dbReference type="EMBL" id="CP108264">
    <property type="protein sequence ID" value="WTU73645.1"/>
    <property type="molecule type" value="Genomic_DNA"/>
</dbReference>
<evidence type="ECO:0000256" key="4">
    <source>
        <dbReference type="ARBA" id="ARBA00022840"/>
    </source>
</evidence>
<evidence type="ECO:0000256" key="5">
    <source>
        <dbReference type="PROSITE-ProRule" id="PRU10141"/>
    </source>
</evidence>
<feature type="compositionally biased region" description="Pro residues" evidence="6">
    <location>
        <begin position="301"/>
        <end position="315"/>
    </location>
</feature>
<protein>
    <submittedName>
        <fullName evidence="9">Serine/threonine protein kinase</fullName>
    </submittedName>
</protein>
<keyword evidence="4 5" id="KW-0067">ATP-binding</keyword>
<dbReference type="PANTHER" id="PTHR43289:SF34">
    <property type="entry name" value="SERINE_THREONINE-PROTEIN KINASE YBDM-RELATED"/>
    <property type="match status" value="1"/>
</dbReference>
<dbReference type="InterPro" id="IPR000719">
    <property type="entry name" value="Prot_kinase_dom"/>
</dbReference>
<feature type="binding site" evidence="5">
    <location>
        <position position="43"/>
    </location>
    <ligand>
        <name>ATP</name>
        <dbReference type="ChEBI" id="CHEBI:30616"/>
    </ligand>
</feature>
<keyword evidence="7" id="KW-0472">Membrane</keyword>
<evidence type="ECO:0000313" key="9">
    <source>
        <dbReference type="EMBL" id="WTU73645.1"/>
    </source>
</evidence>
<dbReference type="Gene3D" id="3.30.200.20">
    <property type="entry name" value="Phosphorylase Kinase, domain 1"/>
    <property type="match status" value="1"/>
</dbReference>
<dbReference type="PROSITE" id="PS50011">
    <property type="entry name" value="PROTEIN_KINASE_DOM"/>
    <property type="match status" value="1"/>
</dbReference>
<dbReference type="InterPro" id="IPR008271">
    <property type="entry name" value="Ser/Thr_kinase_AS"/>
</dbReference>
<dbReference type="InterPro" id="IPR017441">
    <property type="entry name" value="Protein_kinase_ATP_BS"/>
</dbReference>
<dbReference type="Gene3D" id="1.10.510.10">
    <property type="entry name" value="Transferase(Phosphotransferase) domain 1"/>
    <property type="match status" value="1"/>
</dbReference>
<dbReference type="PROSITE" id="PS00107">
    <property type="entry name" value="PROTEIN_KINASE_ATP"/>
    <property type="match status" value="1"/>
</dbReference>
<keyword evidence="3 9" id="KW-0418">Kinase</keyword>
<dbReference type="SMART" id="SM00220">
    <property type="entry name" value="S_TKc"/>
    <property type="match status" value="1"/>
</dbReference>
<dbReference type="PROSITE" id="PS00108">
    <property type="entry name" value="PROTEIN_KINASE_ST"/>
    <property type="match status" value="1"/>
</dbReference>
<feature type="domain" description="Protein kinase" evidence="8">
    <location>
        <begin position="15"/>
        <end position="270"/>
    </location>
</feature>
<evidence type="ECO:0000256" key="3">
    <source>
        <dbReference type="ARBA" id="ARBA00022777"/>
    </source>
</evidence>
<evidence type="ECO:0000256" key="2">
    <source>
        <dbReference type="ARBA" id="ARBA00022741"/>
    </source>
</evidence>
<keyword evidence="1" id="KW-0808">Transferase</keyword>
<keyword evidence="7" id="KW-1133">Transmembrane helix</keyword>
<evidence type="ECO:0000256" key="6">
    <source>
        <dbReference type="SAM" id="MobiDB-lite"/>
    </source>
</evidence>
<dbReference type="GO" id="GO:0004674">
    <property type="term" value="F:protein serine/threonine kinase activity"/>
    <property type="evidence" value="ECO:0007669"/>
    <property type="project" value="UniProtKB-KW"/>
</dbReference>
<dbReference type="Pfam" id="PF00069">
    <property type="entry name" value="Pkinase"/>
    <property type="match status" value="1"/>
</dbReference>
<evidence type="ECO:0000256" key="1">
    <source>
        <dbReference type="ARBA" id="ARBA00022679"/>
    </source>
</evidence>
<dbReference type="CDD" id="cd14014">
    <property type="entry name" value="STKc_PknB_like"/>
    <property type="match status" value="1"/>
</dbReference>
<keyword evidence="7" id="KW-0812">Transmembrane</keyword>
<reference evidence="9" key="1">
    <citation type="submission" date="2022-10" db="EMBL/GenBank/DDBJ databases">
        <title>The complete genomes of actinobacterial strains from the NBC collection.</title>
        <authorList>
            <person name="Joergensen T.S."/>
            <person name="Alvarez Arevalo M."/>
            <person name="Sterndorff E.B."/>
            <person name="Faurdal D."/>
            <person name="Vuksanovic O."/>
            <person name="Mourched A.-S."/>
            <person name="Charusanti P."/>
            <person name="Shaw S."/>
            <person name="Blin K."/>
            <person name="Weber T."/>
        </authorList>
    </citation>
    <scope>NUCLEOTIDE SEQUENCE</scope>
    <source>
        <strain evidence="9">NBC_00049</strain>
    </source>
</reference>
<dbReference type="PANTHER" id="PTHR43289">
    <property type="entry name" value="MITOGEN-ACTIVATED PROTEIN KINASE KINASE KINASE 20-RELATED"/>
    <property type="match status" value="1"/>
</dbReference>
<name>A0AAU2JLN5_9ACTN</name>
<keyword evidence="2 5" id="KW-0547">Nucleotide-binding</keyword>
<feature type="transmembrane region" description="Helical" evidence="7">
    <location>
        <begin position="349"/>
        <end position="369"/>
    </location>
</feature>
<feature type="compositionally biased region" description="Pro residues" evidence="6">
    <location>
        <begin position="325"/>
        <end position="340"/>
    </location>
</feature>
<organism evidence="9">
    <name type="scientific">Streptomyces sp. NBC_00049</name>
    <dbReference type="NCBI Taxonomy" id="2903617"/>
    <lineage>
        <taxon>Bacteria</taxon>
        <taxon>Bacillati</taxon>
        <taxon>Actinomycetota</taxon>
        <taxon>Actinomycetes</taxon>
        <taxon>Kitasatosporales</taxon>
        <taxon>Streptomycetaceae</taxon>
        <taxon>Streptomyces</taxon>
    </lineage>
</organism>
<dbReference type="GO" id="GO:0005524">
    <property type="term" value="F:ATP binding"/>
    <property type="evidence" value="ECO:0007669"/>
    <property type="project" value="UniProtKB-UniRule"/>
</dbReference>
<keyword evidence="9" id="KW-0723">Serine/threonine-protein kinase</keyword>
<dbReference type="AlphaFoldDB" id="A0AAU2JLN5"/>
<dbReference type="InterPro" id="IPR011009">
    <property type="entry name" value="Kinase-like_dom_sf"/>
</dbReference>
<gene>
    <name evidence="9" type="ORF">OG327_10000</name>
</gene>
<proteinExistence type="predicted"/>
<sequence length="523" mass="54770">MERIGPSGPTHVGPFQLFGVLGQGGMGRVLLGAGPDGRLVALKQVLARFADDDGFRTRFRREVAASRKLPGAYTAAVMDSDADAPTPWLASVFVAGPSLGAVVKADGVLSEDVVHRLAAGLASALAEIHRAGLIHRDLKPDNVLLAEDGVRVIDLGIARTAESEDETGLTRTGWVIGSPSFMSPEQAESKALTPASDVFSLGSMLVLAATGNSPFAGASTLRTLYDVVHSEPDLSAVPAGLRGVVERCLAKDPADRPTPAQLLELLGPVAPAGRLWPPTVYRMLAAQRADIDRLLAGEPTVPAPAPDPEPVPDPQQDPATEDARPPVPQVAPVPPFVPDRPAPARRRRIVALAAACVLLVAGTGVVAYVRDRVTAPIAYAAVPTCQDAAARLPLERRASGQDTRTEGARGIETGCTWQGLGVAESPAAVVRWDLRRGGDAARNAGTQRERFRVGAAAGRKESGLGFGTEAYWGDPGMYWTCVLAVREGNLTVWVGLQSSPLTTSACEVKAGQVARAALKTATR</sequence>